<feature type="transmembrane region" description="Helical" evidence="4">
    <location>
        <begin position="345"/>
        <end position="370"/>
    </location>
</feature>
<dbReference type="PANTHER" id="PTHR23547">
    <property type="entry name" value="MAJOR FACILITATOR SUPERFAMILY DOMAIN, GENERAL SUBSTRATE TRANSPORTER"/>
    <property type="match status" value="1"/>
</dbReference>
<dbReference type="AlphaFoldDB" id="A0A1I4LGA5"/>
<keyword evidence="6" id="KW-1185">Reference proteome</keyword>
<sequence length="401" mass="42666">MSPDVRQYLIITGNYWAFTLTDGALRMLVVLHFHQLGYSPLAIALLFVFYEFFGVVTNLVGGYLGARLGLNRTMNLGLFLQIVALAMLAVPAAALAVPWVMAAQALSGIAKDLNKMSAKSGIKLLVPGAQQGRLYQWVALLTGSKNTLKGVGFFLGGALLMLAGFQGAVIVMGGALLLVWLASLMLLRAELGKSKAKPKFTDILSKSRAINVLSAARLFLFGARDVWFVVALPVYLHTVFGWDFWTVGGFMACWIIGYGLVQALAPRLTGRHRGAPPGAGAATTWALILAAIPGAIALGLAAGLSPQLVVITGLLLFGVLFAINSSLHSYLIVSYAREDGVSLDVGFYYMSNAAGRLLGTVLSGWVYQLYGLEACLWISAALVALAALFAGMLPRQDAVHA</sequence>
<organism evidence="5 6">
    <name type="scientific">Marinobacter zhejiangensis</name>
    <dbReference type="NCBI Taxonomy" id="488535"/>
    <lineage>
        <taxon>Bacteria</taxon>
        <taxon>Pseudomonadati</taxon>
        <taxon>Pseudomonadota</taxon>
        <taxon>Gammaproteobacteria</taxon>
        <taxon>Pseudomonadales</taxon>
        <taxon>Marinobacteraceae</taxon>
        <taxon>Marinobacter</taxon>
    </lineage>
</organism>
<evidence type="ECO:0000313" key="6">
    <source>
        <dbReference type="Proteomes" id="UP000198519"/>
    </source>
</evidence>
<feature type="transmembrane region" description="Helical" evidence="4">
    <location>
        <begin position="376"/>
        <end position="393"/>
    </location>
</feature>
<accession>A0A1I4LGA5</accession>
<proteinExistence type="predicted"/>
<feature type="transmembrane region" description="Helical" evidence="4">
    <location>
        <begin position="282"/>
        <end position="302"/>
    </location>
</feature>
<dbReference type="GO" id="GO:0022857">
    <property type="term" value="F:transmembrane transporter activity"/>
    <property type="evidence" value="ECO:0007669"/>
    <property type="project" value="InterPro"/>
</dbReference>
<feature type="transmembrane region" description="Helical" evidence="4">
    <location>
        <begin position="154"/>
        <end position="187"/>
    </location>
</feature>
<dbReference type="NCBIfam" id="NF033734">
    <property type="entry name" value="MFS_ArsJ"/>
    <property type="match status" value="1"/>
</dbReference>
<evidence type="ECO:0000313" key="5">
    <source>
        <dbReference type="EMBL" id="SFL89637.1"/>
    </source>
</evidence>
<feature type="transmembrane region" description="Helical" evidence="4">
    <location>
        <begin position="78"/>
        <end position="101"/>
    </location>
</feature>
<dbReference type="STRING" id="488535.SAMN04487963_0447"/>
<dbReference type="InterPro" id="IPR036259">
    <property type="entry name" value="MFS_trans_sf"/>
</dbReference>
<dbReference type="EMBL" id="FOUE01000001">
    <property type="protein sequence ID" value="SFL89637.1"/>
    <property type="molecule type" value="Genomic_DNA"/>
</dbReference>
<dbReference type="Pfam" id="PF07690">
    <property type="entry name" value="MFS_1"/>
    <property type="match status" value="1"/>
</dbReference>
<evidence type="ECO:0000256" key="2">
    <source>
        <dbReference type="ARBA" id="ARBA00022989"/>
    </source>
</evidence>
<dbReference type="InterPro" id="IPR011701">
    <property type="entry name" value="MFS"/>
</dbReference>
<dbReference type="OrthoDB" id="186809at2"/>
<dbReference type="InterPro" id="IPR047769">
    <property type="entry name" value="MFS_ArsJ"/>
</dbReference>
<dbReference type="Proteomes" id="UP000198519">
    <property type="component" value="Unassembled WGS sequence"/>
</dbReference>
<evidence type="ECO:0000256" key="4">
    <source>
        <dbReference type="SAM" id="Phobius"/>
    </source>
</evidence>
<keyword evidence="2 4" id="KW-1133">Transmembrane helix</keyword>
<evidence type="ECO:0000256" key="3">
    <source>
        <dbReference type="ARBA" id="ARBA00023136"/>
    </source>
</evidence>
<feature type="transmembrane region" description="Helical" evidence="4">
    <location>
        <begin position="41"/>
        <end position="66"/>
    </location>
</feature>
<keyword evidence="3 4" id="KW-0472">Membrane</keyword>
<name>A0A1I4LGA5_9GAMM</name>
<keyword evidence="1 4" id="KW-0812">Transmembrane</keyword>
<dbReference type="Gene3D" id="1.20.1250.20">
    <property type="entry name" value="MFS general substrate transporter like domains"/>
    <property type="match status" value="2"/>
</dbReference>
<feature type="transmembrane region" description="Helical" evidence="4">
    <location>
        <begin position="308"/>
        <end position="333"/>
    </location>
</feature>
<dbReference type="RefSeq" id="WP_092020259.1">
    <property type="nucleotide sequence ID" value="NZ_FOUE01000001.1"/>
</dbReference>
<protein>
    <submittedName>
        <fullName evidence="5">Predicted arabinose efflux permease, MFS family</fullName>
    </submittedName>
</protein>
<gene>
    <name evidence="5" type="ORF">SAMN04487963_0447</name>
</gene>
<reference evidence="6" key="1">
    <citation type="submission" date="2016-10" db="EMBL/GenBank/DDBJ databases">
        <authorList>
            <person name="Varghese N."/>
            <person name="Submissions S."/>
        </authorList>
    </citation>
    <scope>NUCLEOTIDE SEQUENCE [LARGE SCALE GENOMIC DNA]</scope>
    <source>
        <strain evidence="6">CGMCC 1.7061</strain>
    </source>
</reference>
<evidence type="ECO:0000256" key="1">
    <source>
        <dbReference type="ARBA" id="ARBA00022692"/>
    </source>
</evidence>
<dbReference type="PANTHER" id="PTHR23547:SF1">
    <property type="entry name" value="MAJOR FACILITATOR SUPERFAMILY MFS_1"/>
    <property type="match status" value="1"/>
</dbReference>
<dbReference type="SUPFAM" id="SSF103473">
    <property type="entry name" value="MFS general substrate transporter"/>
    <property type="match status" value="1"/>
</dbReference>
<feature type="transmembrane region" description="Helical" evidence="4">
    <location>
        <begin position="242"/>
        <end position="261"/>
    </location>
</feature>